<dbReference type="EMBL" id="JANPWB010000001">
    <property type="protein sequence ID" value="KAJ1218712.1"/>
    <property type="molecule type" value="Genomic_DNA"/>
</dbReference>
<evidence type="ECO:0000313" key="2">
    <source>
        <dbReference type="EMBL" id="KAJ1218712.1"/>
    </source>
</evidence>
<comment type="caution">
    <text evidence="2">The sequence shown here is derived from an EMBL/GenBank/DDBJ whole genome shotgun (WGS) entry which is preliminary data.</text>
</comment>
<dbReference type="Proteomes" id="UP001066276">
    <property type="component" value="Chromosome 1_1"/>
</dbReference>
<feature type="compositionally biased region" description="Polar residues" evidence="1">
    <location>
        <begin position="77"/>
        <end position="102"/>
    </location>
</feature>
<protein>
    <submittedName>
        <fullName evidence="2">Uncharacterized protein</fullName>
    </submittedName>
</protein>
<organism evidence="2 3">
    <name type="scientific">Pleurodeles waltl</name>
    <name type="common">Iberian ribbed newt</name>
    <dbReference type="NCBI Taxonomy" id="8319"/>
    <lineage>
        <taxon>Eukaryota</taxon>
        <taxon>Metazoa</taxon>
        <taxon>Chordata</taxon>
        <taxon>Craniata</taxon>
        <taxon>Vertebrata</taxon>
        <taxon>Euteleostomi</taxon>
        <taxon>Amphibia</taxon>
        <taxon>Batrachia</taxon>
        <taxon>Caudata</taxon>
        <taxon>Salamandroidea</taxon>
        <taxon>Salamandridae</taxon>
        <taxon>Pleurodelinae</taxon>
        <taxon>Pleurodeles</taxon>
    </lineage>
</organism>
<evidence type="ECO:0000313" key="3">
    <source>
        <dbReference type="Proteomes" id="UP001066276"/>
    </source>
</evidence>
<reference evidence="2" key="1">
    <citation type="journal article" date="2022" name="bioRxiv">
        <title>Sequencing and chromosome-scale assembly of the giantPleurodeles waltlgenome.</title>
        <authorList>
            <person name="Brown T."/>
            <person name="Elewa A."/>
            <person name="Iarovenko S."/>
            <person name="Subramanian E."/>
            <person name="Araus A.J."/>
            <person name="Petzold A."/>
            <person name="Susuki M."/>
            <person name="Suzuki K.-i.T."/>
            <person name="Hayashi T."/>
            <person name="Toyoda A."/>
            <person name="Oliveira C."/>
            <person name="Osipova E."/>
            <person name="Leigh N.D."/>
            <person name="Simon A."/>
            <person name="Yun M.H."/>
        </authorList>
    </citation>
    <scope>NUCLEOTIDE SEQUENCE</scope>
    <source>
        <strain evidence="2">20211129_DDA</strain>
        <tissue evidence="2">Liver</tissue>
    </source>
</reference>
<dbReference type="AlphaFoldDB" id="A0AAV7X0C1"/>
<keyword evidence="3" id="KW-1185">Reference proteome</keyword>
<feature type="compositionally biased region" description="Polar residues" evidence="1">
    <location>
        <begin position="1"/>
        <end position="10"/>
    </location>
</feature>
<name>A0AAV7X0C1_PLEWA</name>
<evidence type="ECO:0000256" key="1">
    <source>
        <dbReference type="SAM" id="MobiDB-lite"/>
    </source>
</evidence>
<gene>
    <name evidence="2" type="ORF">NDU88_006289</name>
</gene>
<proteinExistence type="predicted"/>
<accession>A0AAV7X0C1</accession>
<sequence>MTTKPCVSRTSGHRLNRPEGLPSGPRPTRAGARQKRGESSRSPRHSPARPPAAKEVGVAEARVYHAPNQGSPRRAAQASTVSGTQNPTRTSPRLTASQSLPLQHSGRIRRWAADLQG</sequence>
<feature type="region of interest" description="Disordered" evidence="1">
    <location>
        <begin position="1"/>
        <end position="117"/>
    </location>
</feature>